<gene>
    <name evidence="1" type="ORF">QR90_12750</name>
</gene>
<protein>
    <submittedName>
        <fullName evidence="1">Uncharacterized protein</fullName>
    </submittedName>
</protein>
<sequence length="114" mass="12723">MWSGRPHGQPRTQLIQESDEVQAALEASGHRLGRGVAPGDVGATWVVRDQTGQPGGHEGQRVHDAAKRFCLDAWRRRQEPRALALVKRLPPLFWWRGSCCVECSAGRTLRAMWG</sequence>
<evidence type="ECO:0000313" key="2">
    <source>
        <dbReference type="Proteomes" id="UP000030634"/>
    </source>
</evidence>
<dbReference type="Proteomes" id="UP000030634">
    <property type="component" value="Chromosome"/>
</dbReference>
<proteinExistence type="predicted"/>
<organism evidence="1 2">
    <name type="scientific">Deinococcus radiopugnans</name>
    <dbReference type="NCBI Taxonomy" id="57497"/>
    <lineage>
        <taxon>Bacteria</taxon>
        <taxon>Thermotogati</taxon>
        <taxon>Deinococcota</taxon>
        <taxon>Deinococci</taxon>
        <taxon>Deinococcales</taxon>
        <taxon>Deinococcaceae</taxon>
        <taxon>Deinococcus</taxon>
    </lineage>
</organism>
<dbReference type="EMBL" id="CP010028">
    <property type="protein sequence ID" value="AIZ45755.1"/>
    <property type="molecule type" value="Genomic_DNA"/>
</dbReference>
<dbReference type="AlphaFoldDB" id="A0A0A7KI26"/>
<dbReference type="KEGG" id="dsw:QR90_12750"/>
<evidence type="ECO:0000313" key="1">
    <source>
        <dbReference type="EMBL" id="AIZ45755.1"/>
    </source>
</evidence>
<name>A0A0A7KI26_9DEIO</name>
<dbReference type="HOGENOM" id="CLU_2117008_0_0_0"/>
<reference evidence="2" key="1">
    <citation type="submission" date="2014-11" db="EMBL/GenBank/DDBJ databases">
        <title>Hymenobacter sp. DG25B genome submission.</title>
        <authorList>
            <person name="Jung H.-Y."/>
            <person name="Kim M.K."/>
            <person name="Srinivasan S."/>
            <person name="Lim S."/>
        </authorList>
    </citation>
    <scope>NUCLEOTIDE SEQUENCE [LARGE SCALE GENOMIC DNA]</scope>
    <source>
        <strain evidence="2">DY59</strain>
    </source>
</reference>
<accession>A0A0A7KI26</accession>